<evidence type="ECO:0000256" key="3">
    <source>
        <dbReference type="RuleBase" id="RU363018"/>
    </source>
</evidence>
<dbReference type="PANTHER" id="PTHR10291">
    <property type="entry name" value="DEHYDRODOLICHYL DIPHOSPHATE SYNTHASE FAMILY MEMBER"/>
    <property type="match status" value="1"/>
</dbReference>
<dbReference type="Pfam" id="PF01255">
    <property type="entry name" value="Prenyltransf"/>
    <property type="match status" value="1"/>
</dbReference>
<evidence type="ECO:0000313" key="5">
    <source>
        <dbReference type="Proteomes" id="UP000249293"/>
    </source>
</evidence>
<dbReference type="EMBL" id="CP028773">
    <property type="protein sequence ID" value="AWU74542.1"/>
    <property type="molecule type" value="Genomic_DNA"/>
</dbReference>
<keyword evidence="1 3" id="KW-0808">Transferase</keyword>
<dbReference type="OrthoDB" id="4173905at2759"/>
<evidence type="ECO:0000313" key="4">
    <source>
        <dbReference type="EMBL" id="AWU74542.1"/>
    </source>
</evidence>
<dbReference type="RefSeq" id="XP_029320019.1">
    <property type="nucleotide sequence ID" value="XM_029464159.1"/>
</dbReference>
<name>A0A2U9QZQ7_PICKU</name>
<dbReference type="InterPro" id="IPR036424">
    <property type="entry name" value="UPP_synth-like_sf"/>
</dbReference>
<dbReference type="InterPro" id="IPR018520">
    <property type="entry name" value="UPP_synth-like_CS"/>
</dbReference>
<dbReference type="HAMAP" id="MF_01139">
    <property type="entry name" value="ISPT"/>
    <property type="match status" value="1"/>
</dbReference>
<comment type="similarity">
    <text evidence="3">Belongs to the UPP synthase family.</text>
</comment>
<dbReference type="GO" id="GO:0016020">
    <property type="term" value="C:membrane"/>
    <property type="evidence" value="ECO:0007669"/>
    <property type="project" value="TreeGrafter"/>
</dbReference>
<keyword evidence="5" id="KW-1185">Reference proteome</keyword>
<dbReference type="GO" id="GO:1904423">
    <property type="term" value="C:dehydrodolichyl diphosphate synthase complex"/>
    <property type="evidence" value="ECO:0007669"/>
    <property type="project" value="TreeGrafter"/>
</dbReference>
<dbReference type="EC" id="2.5.1.-" evidence="3"/>
<dbReference type="SUPFAM" id="SSF64005">
    <property type="entry name" value="Undecaprenyl diphosphate synthase"/>
    <property type="match status" value="1"/>
</dbReference>
<dbReference type="AlphaFoldDB" id="A0A2U9QZQ7"/>
<dbReference type="CDD" id="cd00475">
    <property type="entry name" value="Cis_IPPS"/>
    <property type="match status" value="1"/>
</dbReference>
<gene>
    <name evidence="4" type="ORF">C5L36_0A11240</name>
</gene>
<dbReference type="InterPro" id="IPR001441">
    <property type="entry name" value="UPP_synth-like"/>
</dbReference>
<keyword evidence="2" id="KW-0460">Magnesium</keyword>
<organism evidence="4 5">
    <name type="scientific">Pichia kudriavzevii</name>
    <name type="common">Yeast</name>
    <name type="synonym">Issatchenkia orientalis</name>
    <dbReference type="NCBI Taxonomy" id="4909"/>
    <lineage>
        <taxon>Eukaryota</taxon>
        <taxon>Fungi</taxon>
        <taxon>Dikarya</taxon>
        <taxon>Ascomycota</taxon>
        <taxon>Saccharomycotina</taxon>
        <taxon>Pichiomycetes</taxon>
        <taxon>Pichiales</taxon>
        <taxon>Pichiaceae</taxon>
        <taxon>Pichia</taxon>
    </lineage>
</organism>
<dbReference type="PANTHER" id="PTHR10291:SF2">
    <property type="entry name" value="DEHYDRODOLICHYL DIPHOSPHATE SYNTHASE COMPLEX SUBUNIT SRT1"/>
    <property type="match status" value="1"/>
</dbReference>
<protein>
    <recommendedName>
        <fullName evidence="3">Alkyl transferase</fullName>
        <ecNumber evidence="3">2.5.1.-</ecNumber>
    </recommendedName>
</protein>
<dbReference type="PROSITE" id="PS01066">
    <property type="entry name" value="UPP_SYNTHASE"/>
    <property type="match status" value="1"/>
</dbReference>
<accession>A0A2U9QZQ7</accession>
<dbReference type="GeneID" id="40382252"/>
<dbReference type="NCBIfam" id="TIGR00055">
    <property type="entry name" value="uppS"/>
    <property type="match status" value="1"/>
</dbReference>
<dbReference type="Proteomes" id="UP000249293">
    <property type="component" value="Chromosome 1"/>
</dbReference>
<dbReference type="GO" id="GO:0016094">
    <property type="term" value="P:polyprenol biosynthetic process"/>
    <property type="evidence" value="ECO:0007669"/>
    <property type="project" value="TreeGrafter"/>
</dbReference>
<dbReference type="Gene3D" id="3.40.1180.10">
    <property type="entry name" value="Decaprenyl diphosphate synthase-like"/>
    <property type="match status" value="1"/>
</dbReference>
<proteinExistence type="inferred from homology"/>
<dbReference type="GO" id="GO:0045547">
    <property type="term" value="F:ditrans,polycis-polyprenyl diphosphate synthase [(2E,6E)-farnesyl diphosphate specific] activity"/>
    <property type="evidence" value="ECO:0007669"/>
    <property type="project" value="TreeGrafter"/>
</dbReference>
<dbReference type="GO" id="GO:0005811">
    <property type="term" value="C:lipid droplet"/>
    <property type="evidence" value="ECO:0007669"/>
    <property type="project" value="TreeGrafter"/>
</dbReference>
<sequence length="301" mass="35272">MQTTALYLEYIPGFSLLEGLLQSTLINVLKTGPIPKHISFVMDGNRRFAKTHNLPLKEGHRFGADALVRVLDCCFRLGVKNVTTYAFSIENFSRKSEEVETIFTLLKQKLALITSENQLCDVHNVRIRIIGNRSYLPPELLQDIEKIEDQTRDNTRHVLFVAFPYTSRDDMFHATNKIIEKLTNGEIEFDQIDETLYNANFYYENIDEPVDILIRTSGHTRLSDYMLWQCHQDSVIEFPNTLWPMFRFYSTWWTIFRWSYYKTLVIQDAEIMQLKKISNAQVKKKYPGIPRTHPPFASVTR</sequence>
<dbReference type="STRING" id="4909.A0A2U9QZQ7"/>
<dbReference type="FunFam" id="3.40.1180.10:FF:000005">
    <property type="entry name" value="Alkyl transferase"/>
    <property type="match status" value="1"/>
</dbReference>
<reference evidence="4 5" key="1">
    <citation type="submission" date="2018-06" db="EMBL/GenBank/DDBJ databases">
        <title>Population genomics shows no distinction between pathogenic Candida krusei and environmental Pichia kudriavzevii: One species, four names.</title>
        <authorList>
            <person name="Douglass A.P."/>
            <person name="Offei B."/>
            <person name="Braun-Galleani S."/>
            <person name="Coughlan A.Y."/>
            <person name="Martos A."/>
            <person name="Ortiz-Merino R.A."/>
            <person name="Byrne K.P."/>
            <person name="Wolfe K.H."/>
        </authorList>
    </citation>
    <scope>NUCLEOTIDE SEQUENCE [LARGE SCALE GENOMIC DNA]</scope>
    <source>
        <strain evidence="4 5">CBS573</strain>
    </source>
</reference>
<dbReference type="KEGG" id="pkz:C5L36_0A11240"/>
<dbReference type="VEuPathDB" id="FungiDB:C5L36_0A11240"/>
<evidence type="ECO:0000256" key="1">
    <source>
        <dbReference type="ARBA" id="ARBA00022679"/>
    </source>
</evidence>
<evidence type="ECO:0000256" key="2">
    <source>
        <dbReference type="ARBA" id="ARBA00022842"/>
    </source>
</evidence>
<dbReference type="GO" id="GO:0005783">
    <property type="term" value="C:endoplasmic reticulum"/>
    <property type="evidence" value="ECO:0007669"/>
    <property type="project" value="TreeGrafter"/>
</dbReference>